<protein>
    <recommendedName>
        <fullName evidence="13">Mis12-domain-containing protein</fullName>
    </recommendedName>
</protein>
<feature type="compositionally biased region" description="Low complexity" evidence="10">
    <location>
        <begin position="319"/>
        <end position="330"/>
    </location>
</feature>
<evidence type="ECO:0000256" key="2">
    <source>
        <dbReference type="ARBA" id="ARBA00008643"/>
    </source>
</evidence>
<dbReference type="GO" id="GO:0005634">
    <property type="term" value="C:nucleus"/>
    <property type="evidence" value="ECO:0007669"/>
    <property type="project" value="InterPro"/>
</dbReference>
<dbReference type="PANTHER" id="PTHR14527:SF2">
    <property type="entry name" value="PROTEIN MIS12 HOMOLOG"/>
    <property type="match status" value="1"/>
</dbReference>
<dbReference type="GO" id="GO:0051382">
    <property type="term" value="P:kinetochore assembly"/>
    <property type="evidence" value="ECO:0007669"/>
    <property type="project" value="TreeGrafter"/>
</dbReference>
<evidence type="ECO:0000256" key="4">
    <source>
        <dbReference type="ARBA" id="ARBA00022618"/>
    </source>
</evidence>
<evidence type="ECO:0000256" key="6">
    <source>
        <dbReference type="ARBA" id="ARBA00022838"/>
    </source>
</evidence>
<keyword evidence="7" id="KW-0175">Coiled coil</keyword>
<feature type="region of interest" description="Disordered" evidence="10">
    <location>
        <begin position="1"/>
        <end position="80"/>
    </location>
</feature>
<keyword evidence="12" id="KW-1185">Reference proteome</keyword>
<comment type="caution">
    <text evidence="11">The sequence shown here is derived from an EMBL/GenBank/DDBJ whole genome shotgun (WGS) entry which is preliminary data.</text>
</comment>
<feature type="compositionally biased region" description="Low complexity" evidence="10">
    <location>
        <begin position="40"/>
        <end position="60"/>
    </location>
</feature>
<feature type="region of interest" description="Disordered" evidence="10">
    <location>
        <begin position="309"/>
        <end position="330"/>
    </location>
</feature>
<evidence type="ECO:0000256" key="8">
    <source>
        <dbReference type="ARBA" id="ARBA00023306"/>
    </source>
</evidence>
<dbReference type="Pfam" id="PF05859">
    <property type="entry name" value="Mis12"/>
    <property type="match status" value="1"/>
</dbReference>
<reference evidence="11" key="1">
    <citation type="journal article" date="2020" name="Fungal Divers.">
        <title>Resolving the Mortierellaceae phylogeny through synthesis of multi-gene phylogenetics and phylogenomics.</title>
        <authorList>
            <person name="Vandepol N."/>
            <person name="Liber J."/>
            <person name="Desiro A."/>
            <person name="Na H."/>
            <person name="Kennedy M."/>
            <person name="Barry K."/>
            <person name="Grigoriev I.V."/>
            <person name="Miller A.N."/>
            <person name="O'Donnell K."/>
            <person name="Stajich J.E."/>
            <person name="Bonito G."/>
        </authorList>
    </citation>
    <scope>NUCLEOTIDE SEQUENCE</scope>
    <source>
        <strain evidence="11">NVP60</strain>
    </source>
</reference>
<evidence type="ECO:0000256" key="3">
    <source>
        <dbReference type="ARBA" id="ARBA00022454"/>
    </source>
</evidence>
<evidence type="ECO:0008006" key="13">
    <source>
        <dbReference type="Google" id="ProtNLM"/>
    </source>
</evidence>
<name>A0A9P6R2D3_9FUNG</name>
<keyword evidence="9" id="KW-0137">Centromere</keyword>
<dbReference type="AlphaFoldDB" id="A0A9P6R2D3"/>
<dbReference type="InterPro" id="IPR008685">
    <property type="entry name" value="Centromere_Mis12"/>
</dbReference>
<dbReference type="OrthoDB" id="1884855at2759"/>
<dbReference type="GO" id="GO:0000070">
    <property type="term" value="P:mitotic sister chromatid segregation"/>
    <property type="evidence" value="ECO:0007669"/>
    <property type="project" value="TreeGrafter"/>
</dbReference>
<keyword evidence="5" id="KW-0498">Mitosis</keyword>
<evidence type="ECO:0000256" key="1">
    <source>
        <dbReference type="ARBA" id="ARBA00004629"/>
    </source>
</evidence>
<sequence>MSNRNQTNAQGGVTSRAGNNISRNANSSRQQNGTLEIRNGHNQSHNSNNNNNKNNQRQQGGAQSSTALSRPGAAGAGAGATSATAGTIAQQQEAWIKGRQVYQQQLLTEHFGFSPLSFVDDVINSVNNMIYQASMALQEFVENEMEAWAIQNQNRLPQDYDAKVESAKGMHKFETLLEAAVDKNFDRFELYALKNLFGVPEDVDIVLPHYEALDFGIGVEREEALDKELELLRQQVIMTKAMNYKLRKELALEENRRRELERCREQIGFLKDALKEYRDVAPIPQTLIFIRDNIETLHRRFGSLHEKLQQNAQSDQFTPSSAAVPPVDPPQSSIMAMHEALLSQEQDQRVMYIRSVVRRQIDEHLGSETVVMHRSHNFTAPPTPSPPSQS</sequence>
<keyword evidence="6" id="KW-0995">Kinetochore</keyword>
<dbReference type="GO" id="GO:0051301">
    <property type="term" value="P:cell division"/>
    <property type="evidence" value="ECO:0007669"/>
    <property type="project" value="UniProtKB-KW"/>
</dbReference>
<gene>
    <name evidence="11" type="ORF">BGZ97_012545</name>
</gene>
<keyword evidence="4" id="KW-0132">Cell division</keyword>
<evidence type="ECO:0000313" key="12">
    <source>
        <dbReference type="Proteomes" id="UP000823405"/>
    </source>
</evidence>
<evidence type="ECO:0000313" key="11">
    <source>
        <dbReference type="EMBL" id="KAG0310458.1"/>
    </source>
</evidence>
<organism evidence="11 12">
    <name type="scientific">Linnemannia gamsii</name>
    <dbReference type="NCBI Taxonomy" id="64522"/>
    <lineage>
        <taxon>Eukaryota</taxon>
        <taxon>Fungi</taxon>
        <taxon>Fungi incertae sedis</taxon>
        <taxon>Mucoromycota</taxon>
        <taxon>Mortierellomycotina</taxon>
        <taxon>Mortierellomycetes</taxon>
        <taxon>Mortierellales</taxon>
        <taxon>Mortierellaceae</taxon>
        <taxon>Linnemannia</taxon>
    </lineage>
</organism>
<dbReference type="GO" id="GO:0000444">
    <property type="term" value="C:MIS12/MIND type complex"/>
    <property type="evidence" value="ECO:0007669"/>
    <property type="project" value="TreeGrafter"/>
</dbReference>
<keyword evidence="8" id="KW-0131">Cell cycle</keyword>
<dbReference type="PANTHER" id="PTHR14527">
    <property type="entry name" value="PROTEIN MIS12 HOMOLOG"/>
    <property type="match status" value="1"/>
</dbReference>
<comment type="similarity">
    <text evidence="2">Belongs to the mis12 family.</text>
</comment>
<evidence type="ECO:0000256" key="10">
    <source>
        <dbReference type="SAM" id="MobiDB-lite"/>
    </source>
</evidence>
<proteinExistence type="inferred from homology"/>
<comment type="subcellular location">
    <subcellularLocation>
        <location evidence="1">Chromosome</location>
        <location evidence="1">Centromere</location>
        <location evidence="1">Kinetochore</location>
    </subcellularLocation>
</comment>
<evidence type="ECO:0000256" key="9">
    <source>
        <dbReference type="ARBA" id="ARBA00023328"/>
    </source>
</evidence>
<evidence type="ECO:0000256" key="5">
    <source>
        <dbReference type="ARBA" id="ARBA00022776"/>
    </source>
</evidence>
<feature type="compositionally biased region" description="Polar residues" evidence="10">
    <location>
        <begin position="309"/>
        <end position="318"/>
    </location>
</feature>
<dbReference type="Proteomes" id="UP000823405">
    <property type="component" value="Unassembled WGS sequence"/>
</dbReference>
<feature type="compositionally biased region" description="Polar residues" evidence="10">
    <location>
        <begin position="1"/>
        <end position="34"/>
    </location>
</feature>
<evidence type="ECO:0000256" key="7">
    <source>
        <dbReference type="ARBA" id="ARBA00023054"/>
    </source>
</evidence>
<dbReference type="EMBL" id="JAAAIN010000835">
    <property type="protein sequence ID" value="KAG0310458.1"/>
    <property type="molecule type" value="Genomic_DNA"/>
</dbReference>
<keyword evidence="3" id="KW-0158">Chromosome</keyword>
<accession>A0A9P6R2D3</accession>